<evidence type="ECO:0000313" key="2">
    <source>
        <dbReference type="EMBL" id="GIY43979.1"/>
    </source>
</evidence>
<sequence length="137" mass="15613">MAVMKPTCEDRTVEHLHISFNLSPLGHRTAATSTTGDHWSWRWGRNPHSGRRSNASKLAEEKCRRNPPRGLNALPLSRIVSMPHQSKQRSESFGKSGINFSLTRDIWINSILHPDRKYGSMSACERSLFMSIETLLR</sequence>
<reference evidence="2 3" key="1">
    <citation type="submission" date="2021-06" db="EMBL/GenBank/DDBJ databases">
        <title>Caerostris extrusa draft genome.</title>
        <authorList>
            <person name="Kono N."/>
            <person name="Arakawa K."/>
        </authorList>
    </citation>
    <scope>NUCLEOTIDE SEQUENCE [LARGE SCALE GENOMIC DNA]</scope>
</reference>
<comment type="caution">
    <text evidence="2">The sequence shown here is derived from an EMBL/GenBank/DDBJ whole genome shotgun (WGS) entry which is preliminary data.</text>
</comment>
<dbReference type="Proteomes" id="UP001054945">
    <property type="component" value="Unassembled WGS sequence"/>
</dbReference>
<protein>
    <submittedName>
        <fullName evidence="2">Uncharacterized protein</fullName>
    </submittedName>
</protein>
<gene>
    <name evidence="2" type="ORF">CEXT_539641</name>
</gene>
<dbReference type="EMBL" id="BPLR01011068">
    <property type="protein sequence ID" value="GIY43979.1"/>
    <property type="molecule type" value="Genomic_DNA"/>
</dbReference>
<name>A0AAV4TE76_CAEEX</name>
<organism evidence="2 3">
    <name type="scientific">Caerostris extrusa</name>
    <name type="common">Bark spider</name>
    <name type="synonym">Caerostris bankana</name>
    <dbReference type="NCBI Taxonomy" id="172846"/>
    <lineage>
        <taxon>Eukaryota</taxon>
        <taxon>Metazoa</taxon>
        <taxon>Ecdysozoa</taxon>
        <taxon>Arthropoda</taxon>
        <taxon>Chelicerata</taxon>
        <taxon>Arachnida</taxon>
        <taxon>Araneae</taxon>
        <taxon>Araneomorphae</taxon>
        <taxon>Entelegynae</taxon>
        <taxon>Araneoidea</taxon>
        <taxon>Araneidae</taxon>
        <taxon>Caerostris</taxon>
    </lineage>
</organism>
<accession>A0AAV4TE76</accession>
<keyword evidence="3" id="KW-1185">Reference proteome</keyword>
<evidence type="ECO:0000313" key="3">
    <source>
        <dbReference type="Proteomes" id="UP001054945"/>
    </source>
</evidence>
<evidence type="ECO:0000256" key="1">
    <source>
        <dbReference type="SAM" id="MobiDB-lite"/>
    </source>
</evidence>
<dbReference type="AlphaFoldDB" id="A0AAV4TE76"/>
<feature type="region of interest" description="Disordered" evidence="1">
    <location>
        <begin position="36"/>
        <end position="70"/>
    </location>
</feature>
<proteinExistence type="predicted"/>